<dbReference type="InterPro" id="IPR037914">
    <property type="entry name" value="SpoVT-AbrB_sf"/>
</dbReference>
<proteinExistence type="predicted"/>
<dbReference type="Proteomes" id="UP000422569">
    <property type="component" value="Chromosome"/>
</dbReference>
<sequence length="79" mass="8571">MATTKVFKSGNSLAVRLPRDIAFPEGAEVVVSRQGESLVVSPARLDMKTLVSRLALAPSPPLVQRPEFKPPKRDWSAGD</sequence>
<name>A0A6B8M4I0_9HYPH</name>
<dbReference type="Pfam" id="PF04014">
    <property type="entry name" value="MazE_antitoxin"/>
    <property type="match status" value="1"/>
</dbReference>
<dbReference type="Gene3D" id="2.10.260.10">
    <property type="match status" value="1"/>
</dbReference>
<organism evidence="2 3">
    <name type="scientific">Methylocystis parvus</name>
    <dbReference type="NCBI Taxonomy" id="134"/>
    <lineage>
        <taxon>Bacteria</taxon>
        <taxon>Pseudomonadati</taxon>
        <taxon>Pseudomonadota</taxon>
        <taxon>Alphaproteobacteria</taxon>
        <taxon>Hyphomicrobiales</taxon>
        <taxon>Methylocystaceae</taxon>
        <taxon>Methylocystis</taxon>
    </lineage>
</organism>
<dbReference type="SUPFAM" id="SSF89447">
    <property type="entry name" value="AbrB/MazE/MraZ-like"/>
    <property type="match status" value="1"/>
</dbReference>
<dbReference type="GO" id="GO:0003677">
    <property type="term" value="F:DNA binding"/>
    <property type="evidence" value="ECO:0007669"/>
    <property type="project" value="UniProtKB-KW"/>
</dbReference>
<reference evidence="2 3" key="1">
    <citation type="submission" date="2019-09" db="EMBL/GenBank/DDBJ databases">
        <title>Isolation and complete genome sequencing of Methylocystis species.</title>
        <authorList>
            <person name="Rumah B.L."/>
            <person name="Stead C.E."/>
            <person name="Stevens B.C."/>
            <person name="Minton N.P."/>
            <person name="Grosse-Honebrink A."/>
            <person name="Zhang Y."/>
        </authorList>
    </citation>
    <scope>NUCLEOTIDE SEQUENCE [LARGE SCALE GENOMIC DNA]</scope>
    <source>
        <strain evidence="2 3">BRCS2</strain>
    </source>
</reference>
<dbReference type="InterPro" id="IPR007159">
    <property type="entry name" value="SpoVT-AbrB_dom"/>
</dbReference>
<dbReference type="KEGG" id="mpar:F7D14_05685"/>
<feature type="domain" description="SpoVT-AbrB" evidence="1">
    <location>
        <begin position="6"/>
        <end position="44"/>
    </location>
</feature>
<evidence type="ECO:0000259" key="1">
    <source>
        <dbReference type="Pfam" id="PF04014"/>
    </source>
</evidence>
<evidence type="ECO:0000313" key="2">
    <source>
        <dbReference type="EMBL" id="QGM97012.1"/>
    </source>
</evidence>
<dbReference type="EMBL" id="CP044331">
    <property type="protein sequence ID" value="QGM97012.1"/>
    <property type="molecule type" value="Genomic_DNA"/>
</dbReference>
<accession>A0A6B8M4I0</accession>
<dbReference type="RefSeq" id="WP_016918531.1">
    <property type="nucleotide sequence ID" value="NZ_CP044331.1"/>
</dbReference>
<keyword evidence="2" id="KW-0238">DNA-binding</keyword>
<gene>
    <name evidence="2" type="ORF">F7D14_05685</name>
</gene>
<protein>
    <submittedName>
        <fullName evidence="2">AbrB/MazE/SpoVT family DNA-binding domain-containing protein</fullName>
    </submittedName>
</protein>
<evidence type="ECO:0000313" key="3">
    <source>
        <dbReference type="Proteomes" id="UP000422569"/>
    </source>
</evidence>
<keyword evidence="3" id="KW-1185">Reference proteome</keyword>
<dbReference type="AlphaFoldDB" id="A0A6B8M4I0"/>